<gene>
    <name evidence="1" type="ORF">OESDEN_04237</name>
</gene>
<dbReference type="OrthoDB" id="408373at2759"/>
<dbReference type="EMBL" id="KN549840">
    <property type="protein sequence ID" value="KHJ95814.1"/>
    <property type="molecule type" value="Genomic_DNA"/>
</dbReference>
<evidence type="ECO:0000313" key="2">
    <source>
        <dbReference type="Proteomes" id="UP000053660"/>
    </source>
</evidence>
<proteinExistence type="predicted"/>
<sequence length="70" mass="7955">MHGMKDEMVPYENSIALSKRLRSPNVELTLVPEGTHYLSVDQLTAQKLDAFLKLVLHLKRSTETRSASKM</sequence>
<evidence type="ECO:0000313" key="1">
    <source>
        <dbReference type="EMBL" id="KHJ95814.1"/>
    </source>
</evidence>
<organism evidence="1 2">
    <name type="scientific">Oesophagostomum dentatum</name>
    <name type="common">Nodular worm</name>
    <dbReference type="NCBI Taxonomy" id="61180"/>
    <lineage>
        <taxon>Eukaryota</taxon>
        <taxon>Metazoa</taxon>
        <taxon>Ecdysozoa</taxon>
        <taxon>Nematoda</taxon>
        <taxon>Chromadorea</taxon>
        <taxon>Rhabditida</taxon>
        <taxon>Rhabditina</taxon>
        <taxon>Rhabditomorpha</taxon>
        <taxon>Strongyloidea</taxon>
        <taxon>Strongylidae</taxon>
        <taxon>Oesophagostomum</taxon>
    </lineage>
</organism>
<evidence type="ECO:0008006" key="3">
    <source>
        <dbReference type="Google" id="ProtNLM"/>
    </source>
</evidence>
<dbReference type="InterPro" id="IPR029058">
    <property type="entry name" value="AB_hydrolase_fold"/>
</dbReference>
<reference evidence="1 2" key="1">
    <citation type="submission" date="2014-03" db="EMBL/GenBank/DDBJ databases">
        <title>Draft genome of the hookworm Oesophagostomum dentatum.</title>
        <authorList>
            <person name="Mitreva M."/>
        </authorList>
    </citation>
    <scope>NUCLEOTIDE SEQUENCE [LARGE SCALE GENOMIC DNA]</scope>
    <source>
        <strain evidence="1 2">OD-Hann</strain>
    </source>
</reference>
<name>A0A0B1TEW5_OESDE</name>
<dbReference type="Gene3D" id="3.40.50.1820">
    <property type="entry name" value="alpha/beta hydrolase"/>
    <property type="match status" value="1"/>
</dbReference>
<keyword evidence="2" id="KW-1185">Reference proteome</keyword>
<dbReference type="SUPFAM" id="SSF53474">
    <property type="entry name" value="alpha/beta-Hydrolases"/>
    <property type="match status" value="1"/>
</dbReference>
<accession>A0A0B1TEW5</accession>
<protein>
    <recommendedName>
        <fullName evidence="3">Peptidase S9 prolyl oligopeptidase catalytic domain-containing protein</fullName>
    </recommendedName>
</protein>
<dbReference type="Proteomes" id="UP000053660">
    <property type="component" value="Unassembled WGS sequence"/>
</dbReference>
<dbReference type="AlphaFoldDB" id="A0A0B1TEW5"/>